<evidence type="ECO:0000313" key="3">
    <source>
        <dbReference type="Proteomes" id="UP001597180"/>
    </source>
</evidence>
<dbReference type="Gene3D" id="3.30.70.1380">
    <property type="entry name" value="Transcriptional regulatory protein pf0864 domain like"/>
    <property type="match status" value="1"/>
</dbReference>
<dbReference type="PANTHER" id="PTHR36566:SF1">
    <property type="entry name" value="PYRIDINIUM-3,5-BISTHIOCARBOXYLIC ACID MONONUCLEOTIDE NICKEL INSERTION PROTEIN"/>
    <property type="match status" value="1"/>
</dbReference>
<name>A0ABW3UPJ7_9BACL</name>
<dbReference type="PANTHER" id="PTHR36566">
    <property type="entry name" value="NICKEL INSERTION PROTEIN-RELATED"/>
    <property type="match status" value="1"/>
</dbReference>
<dbReference type="EMBL" id="JBHTLU010000019">
    <property type="protein sequence ID" value="MFD1221791.1"/>
    <property type="molecule type" value="Genomic_DNA"/>
</dbReference>
<dbReference type="Proteomes" id="UP001597180">
    <property type="component" value="Unassembled WGS sequence"/>
</dbReference>
<dbReference type="InterPro" id="IPR002822">
    <property type="entry name" value="Ni_insertion"/>
</dbReference>
<dbReference type="Pfam" id="PF01969">
    <property type="entry name" value="Ni_insertion"/>
    <property type="match status" value="1"/>
</dbReference>
<dbReference type="EC" id="4.99.1.12" evidence="2"/>
<keyword evidence="3" id="KW-1185">Reference proteome</keyword>
<proteinExistence type="predicted"/>
<protein>
    <submittedName>
        <fullName evidence="2">Nickel insertion protein</fullName>
        <ecNumber evidence="2">4.99.1.12</ecNumber>
    </submittedName>
</protein>
<keyword evidence="2" id="KW-0456">Lyase</keyword>
<dbReference type="Gene3D" id="3.10.20.300">
    <property type="entry name" value="mk0293 like domain"/>
    <property type="match status" value="1"/>
</dbReference>
<evidence type="ECO:0000256" key="1">
    <source>
        <dbReference type="ARBA" id="ARBA00022596"/>
    </source>
</evidence>
<dbReference type="RefSeq" id="WP_079912851.1">
    <property type="nucleotide sequence ID" value="NZ_BAABJG010000003.1"/>
</dbReference>
<gene>
    <name evidence="2" type="primary">larC</name>
    <name evidence="2" type="ORF">ACFQ4B_16860</name>
</gene>
<sequence>MGFQHRDEHIDDGMLLLQANIDDMNPELCSYIGELLFEAGANDVYWIPIIMKKGRPGVMLNVLTDEKQLDRLEEVIFRETTTIGLRYMRASCHRLGREFRQVTTPWGPIHVKVGYHKGQMVQFAPEFKECELAARTHSVPLKQVYDEVRRQFLNQEK</sequence>
<evidence type="ECO:0000313" key="2">
    <source>
        <dbReference type="EMBL" id="MFD1221791.1"/>
    </source>
</evidence>
<keyword evidence="1" id="KW-0533">Nickel</keyword>
<organism evidence="2 3">
    <name type="scientific">Paenibacillus vulneris</name>
    <dbReference type="NCBI Taxonomy" id="1133364"/>
    <lineage>
        <taxon>Bacteria</taxon>
        <taxon>Bacillati</taxon>
        <taxon>Bacillota</taxon>
        <taxon>Bacilli</taxon>
        <taxon>Bacillales</taxon>
        <taxon>Paenibacillaceae</taxon>
        <taxon>Paenibacillus</taxon>
    </lineage>
</organism>
<accession>A0ABW3UPJ7</accession>
<comment type="caution">
    <text evidence="2">The sequence shown here is derived from an EMBL/GenBank/DDBJ whole genome shotgun (WGS) entry which is preliminary data.</text>
</comment>
<reference evidence="3" key="1">
    <citation type="journal article" date="2019" name="Int. J. Syst. Evol. Microbiol.">
        <title>The Global Catalogue of Microorganisms (GCM) 10K type strain sequencing project: providing services to taxonomists for standard genome sequencing and annotation.</title>
        <authorList>
            <consortium name="The Broad Institute Genomics Platform"/>
            <consortium name="The Broad Institute Genome Sequencing Center for Infectious Disease"/>
            <person name="Wu L."/>
            <person name="Ma J."/>
        </authorList>
    </citation>
    <scope>NUCLEOTIDE SEQUENCE [LARGE SCALE GENOMIC DNA]</scope>
    <source>
        <strain evidence="3">CCUG 53270</strain>
    </source>
</reference>
<dbReference type="GO" id="GO:0016829">
    <property type="term" value="F:lyase activity"/>
    <property type="evidence" value="ECO:0007669"/>
    <property type="project" value="UniProtKB-KW"/>
</dbReference>